<keyword evidence="13" id="KW-1185">Reference proteome</keyword>
<name>A0ABS0AKF1_9GAMM</name>
<comment type="catalytic activity">
    <reaction evidence="1 9 10">
        <text>[protein]-peptidylproline (omega=180) = [protein]-peptidylproline (omega=0)</text>
        <dbReference type="Rhea" id="RHEA:16237"/>
        <dbReference type="Rhea" id="RHEA-COMP:10747"/>
        <dbReference type="Rhea" id="RHEA-COMP:10748"/>
        <dbReference type="ChEBI" id="CHEBI:83833"/>
        <dbReference type="ChEBI" id="CHEBI:83834"/>
        <dbReference type="EC" id="5.2.1.8"/>
    </reaction>
</comment>
<protein>
    <recommendedName>
        <fullName evidence="10">Peptidyl-prolyl cis-trans isomerase</fullName>
        <ecNumber evidence="10">5.2.1.8</ecNumber>
    </recommendedName>
</protein>
<dbReference type="Pfam" id="PF00254">
    <property type="entry name" value="FKBP_C"/>
    <property type="match status" value="1"/>
</dbReference>
<dbReference type="PANTHER" id="PTHR47861:SF3">
    <property type="entry name" value="FKBP-TYPE PEPTIDYL-PROLYL CIS-TRANS ISOMERASE SLYD"/>
    <property type="match status" value="1"/>
</dbReference>
<evidence type="ECO:0000256" key="1">
    <source>
        <dbReference type="ARBA" id="ARBA00000971"/>
    </source>
</evidence>
<evidence type="ECO:0000256" key="10">
    <source>
        <dbReference type="RuleBase" id="RU003915"/>
    </source>
</evidence>
<evidence type="ECO:0000256" key="8">
    <source>
        <dbReference type="ARBA" id="ARBA00037071"/>
    </source>
</evidence>
<evidence type="ECO:0000313" key="13">
    <source>
        <dbReference type="Proteomes" id="UP000644441"/>
    </source>
</evidence>
<dbReference type="PROSITE" id="PS50059">
    <property type="entry name" value="FKBP_PPIASE"/>
    <property type="match status" value="1"/>
</dbReference>
<organism evidence="12 13">
    <name type="scientific">Alloalcanivorax venustensis ISO4</name>
    <dbReference type="NCBI Taxonomy" id="1177184"/>
    <lineage>
        <taxon>Bacteria</taxon>
        <taxon>Pseudomonadati</taxon>
        <taxon>Pseudomonadota</taxon>
        <taxon>Gammaproteobacteria</taxon>
        <taxon>Oceanospirillales</taxon>
        <taxon>Alcanivoracaceae</taxon>
        <taxon>Alloalcanivorax</taxon>
    </lineage>
</organism>
<dbReference type="InterPro" id="IPR001179">
    <property type="entry name" value="PPIase_FKBP_dom"/>
</dbReference>
<comment type="function">
    <text evidence="8">Also involved in hydrogenase metallocenter assembly, probably by participating in the nickel insertion step. This function in hydrogenase biosynthesis requires chaperone activity and the presence of the metal-binding domain, but not PPIase activity.</text>
</comment>
<evidence type="ECO:0000256" key="3">
    <source>
        <dbReference type="ARBA" id="ARBA00006577"/>
    </source>
</evidence>
<evidence type="ECO:0000256" key="6">
    <source>
        <dbReference type="ARBA" id="ARBA00023186"/>
    </source>
</evidence>
<dbReference type="GO" id="GO:0016853">
    <property type="term" value="F:isomerase activity"/>
    <property type="evidence" value="ECO:0007669"/>
    <property type="project" value="UniProtKB-KW"/>
</dbReference>
<evidence type="ECO:0000256" key="9">
    <source>
        <dbReference type="PROSITE-ProRule" id="PRU00277"/>
    </source>
</evidence>
<comment type="caution">
    <text evidence="12">The sequence shown here is derived from an EMBL/GenBank/DDBJ whole genome shotgun (WGS) entry which is preliminary data.</text>
</comment>
<keyword evidence="5 9" id="KW-0697">Rotamase</keyword>
<dbReference type="SUPFAM" id="SSF54534">
    <property type="entry name" value="FKBP-like"/>
    <property type="match status" value="1"/>
</dbReference>
<evidence type="ECO:0000256" key="5">
    <source>
        <dbReference type="ARBA" id="ARBA00023110"/>
    </source>
</evidence>
<feature type="domain" description="PPIase FKBP-type" evidence="11">
    <location>
        <begin position="6"/>
        <end position="119"/>
    </location>
</feature>
<sequence length="161" mass="17613">MPIEKDKVVTLHYTLIDADNDLTLEKSSADAPMVYLHGAGNILAGLEQALEGKDSGDRLTVSLDPEQAYGRRDESLRQRLSAKYLKHAGKLKPGKIVRVQTEQGPRMVTVLKVGLKTVDVDANHPFAGRPLRFELEVIDVRDADADEKAHGHVHGPGGHAH</sequence>
<keyword evidence="4" id="KW-0963">Cytoplasm</keyword>
<evidence type="ECO:0000256" key="7">
    <source>
        <dbReference type="ARBA" id="ARBA00023235"/>
    </source>
</evidence>
<dbReference type="InterPro" id="IPR046357">
    <property type="entry name" value="PPIase_dom_sf"/>
</dbReference>
<evidence type="ECO:0000256" key="2">
    <source>
        <dbReference type="ARBA" id="ARBA00004496"/>
    </source>
</evidence>
<keyword evidence="6" id="KW-0143">Chaperone</keyword>
<accession>A0ABS0AKF1</accession>
<dbReference type="EC" id="5.2.1.8" evidence="10"/>
<comment type="similarity">
    <text evidence="3 10">Belongs to the FKBP-type PPIase family.</text>
</comment>
<dbReference type="RefSeq" id="WP_142947921.1">
    <property type="nucleotide sequence ID" value="NZ_ARXR01000050.1"/>
</dbReference>
<dbReference type="Proteomes" id="UP000644441">
    <property type="component" value="Unassembled WGS sequence"/>
</dbReference>
<dbReference type="Gene3D" id="3.10.50.40">
    <property type="match status" value="1"/>
</dbReference>
<proteinExistence type="inferred from homology"/>
<reference evidence="12 13" key="1">
    <citation type="submission" date="2012-09" db="EMBL/GenBank/DDBJ databases">
        <title>Genome Sequence of alkane-degrading Bacterium Alcanivorax venustensis ISO4.</title>
        <authorList>
            <person name="Lai Q."/>
            <person name="Shao Z."/>
        </authorList>
    </citation>
    <scope>NUCLEOTIDE SEQUENCE [LARGE SCALE GENOMIC DNA]</scope>
    <source>
        <strain evidence="12 13">ISO4</strain>
    </source>
</reference>
<gene>
    <name evidence="12" type="ORF">ISO4_03127</name>
</gene>
<evidence type="ECO:0000256" key="4">
    <source>
        <dbReference type="ARBA" id="ARBA00022490"/>
    </source>
</evidence>
<evidence type="ECO:0000313" key="12">
    <source>
        <dbReference type="EMBL" id="MBF5054525.1"/>
    </source>
</evidence>
<comment type="subcellular location">
    <subcellularLocation>
        <location evidence="2">Cytoplasm</location>
    </subcellularLocation>
</comment>
<dbReference type="EMBL" id="ARXR01000050">
    <property type="protein sequence ID" value="MBF5054525.1"/>
    <property type="molecule type" value="Genomic_DNA"/>
</dbReference>
<evidence type="ECO:0000259" key="11">
    <source>
        <dbReference type="PROSITE" id="PS50059"/>
    </source>
</evidence>
<dbReference type="PANTHER" id="PTHR47861">
    <property type="entry name" value="FKBP-TYPE PEPTIDYL-PROLYL CIS-TRANS ISOMERASE SLYD"/>
    <property type="match status" value="1"/>
</dbReference>
<keyword evidence="7 9" id="KW-0413">Isomerase</keyword>